<evidence type="ECO:0000259" key="8">
    <source>
        <dbReference type="Pfam" id="PF00892"/>
    </source>
</evidence>
<feature type="transmembrane region" description="Helical" evidence="6">
    <location>
        <begin position="288"/>
        <end position="307"/>
    </location>
</feature>
<accession>A0A8T0U2N9</accession>
<feature type="domain" description="EamA" evidence="8">
    <location>
        <begin position="194"/>
        <end position="332"/>
    </location>
</feature>
<dbReference type="AlphaFoldDB" id="A0A8T0U2N9"/>
<feature type="transmembrane region" description="Helical" evidence="6">
    <location>
        <begin position="12"/>
        <end position="30"/>
    </location>
</feature>
<feature type="transmembrane region" description="Helical" evidence="6">
    <location>
        <begin position="136"/>
        <end position="156"/>
    </location>
</feature>
<organism evidence="9 10">
    <name type="scientific">Panicum virgatum</name>
    <name type="common">Blackwell switchgrass</name>
    <dbReference type="NCBI Taxonomy" id="38727"/>
    <lineage>
        <taxon>Eukaryota</taxon>
        <taxon>Viridiplantae</taxon>
        <taxon>Streptophyta</taxon>
        <taxon>Embryophyta</taxon>
        <taxon>Tracheophyta</taxon>
        <taxon>Spermatophyta</taxon>
        <taxon>Magnoliopsida</taxon>
        <taxon>Liliopsida</taxon>
        <taxon>Poales</taxon>
        <taxon>Poaceae</taxon>
        <taxon>PACMAD clade</taxon>
        <taxon>Panicoideae</taxon>
        <taxon>Panicodae</taxon>
        <taxon>Paniceae</taxon>
        <taxon>Panicinae</taxon>
        <taxon>Panicum</taxon>
        <taxon>Panicum sect. Hiantes</taxon>
    </lineage>
</organism>
<feature type="transmembrane region" description="Helical" evidence="6">
    <location>
        <begin position="42"/>
        <end position="63"/>
    </location>
</feature>
<comment type="similarity">
    <text evidence="2 6">Belongs to the drug/metabolite transporter (DMT) superfamily. Plant drug/metabolite exporter (P-DME) (TC 2.A.7.4) family.</text>
</comment>
<feature type="transmembrane region" description="Helical" evidence="6">
    <location>
        <begin position="224"/>
        <end position="245"/>
    </location>
</feature>
<evidence type="ECO:0000256" key="2">
    <source>
        <dbReference type="ARBA" id="ARBA00007635"/>
    </source>
</evidence>
<reference evidence="9" key="1">
    <citation type="submission" date="2020-05" db="EMBL/GenBank/DDBJ databases">
        <title>WGS assembly of Panicum virgatum.</title>
        <authorList>
            <person name="Lovell J.T."/>
            <person name="Jenkins J."/>
            <person name="Shu S."/>
            <person name="Juenger T.E."/>
            <person name="Schmutz J."/>
        </authorList>
    </citation>
    <scope>NUCLEOTIDE SEQUENCE</scope>
    <source>
        <strain evidence="9">AP13</strain>
    </source>
</reference>
<evidence type="ECO:0000313" key="10">
    <source>
        <dbReference type="Proteomes" id="UP000823388"/>
    </source>
</evidence>
<comment type="caution">
    <text evidence="9">The sequence shown here is derived from an EMBL/GenBank/DDBJ whole genome shotgun (WGS) entry which is preliminary data.</text>
</comment>
<name>A0A8T0U2N9_PANVG</name>
<evidence type="ECO:0000256" key="3">
    <source>
        <dbReference type="ARBA" id="ARBA00022692"/>
    </source>
</evidence>
<feature type="transmembrane region" description="Helical" evidence="6">
    <location>
        <begin position="192"/>
        <end position="212"/>
    </location>
</feature>
<evidence type="ECO:0000256" key="1">
    <source>
        <dbReference type="ARBA" id="ARBA00004141"/>
    </source>
</evidence>
<feature type="transmembrane region" description="Helical" evidence="6">
    <location>
        <begin position="313"/>
        <end position="332"/>
    </location>
</feature>
<feature type="transmembrane region" description="Helical" evidence="6">
    <location>
        <begin position="100"/>
        <end position="124"/>
    </location>
</feature>
<feature type="domain" description="EamA" evidence="8">
    <location>
        <begin position="14"/>
        <end position="154"/>
    </location>
</feature>
<dbReference type="PANTHER" id="PTHR31218">
    <property type="entry name" value="WAT1-RELATED PROTEIN"/>
    <property type="match status" value="1"/>
</dbReference>
<keyword evidence="10" id="KW-1185">Reference proteome</keyword>
<dbReference type="OrthoDB" id="1728340at2759"/>
<dbReference type="InterPro" id="IPR030184">
    <property type="entry name" value="WAT1-related"/>
</dbReference>
<proteinExistence type="inferred from homology"/>
<keyword evidence="5 6" id="KW-0472">Membrane</keyword>
<dbReference type="InterPro" id="IPR037185">
    <property type="entry name" value="EmrE-like"/>
</dbReference>
<dbReference type="Pfam" id="PF00892">
    <property type="entry name" value="EamA"/>
    <property type="match status" value="2"/>
</dbReference>
<gene>
    <name evidence="9" type="ORF">PVAP13_3NG079581</name>
</gene>
<dbReference type="GO" id="GO:0022857">
    <property type="term" value="F:transmembrane transporter activity"/>
    <property type="evidence" value="ECO:0007669"/>
    <property type="project" value="InterPro"/>
</dbReference>
<feature type="transmembrane region" description="Helical" evidence="6">
    <location>
        <begin position="251"/>
        <end position="276"/>
    </location>
</feature>
<evidence type="ECO:0000256" key="7">
    <source>
        <dbReference type="SAM" id="MobiDB-lite"/>
    </source>
</evidence>
<dbReference type="InterPro" id="IPR000620">
    <property type="entry name" value="EamA_dom"/>
</dbReference>
<dbReference type="EMBL" id="CM029042">
    <property type="protein sequence ID" value="KAG2618431.1"/>
    <property type="molecule type" value="Genomic_DNA"/>
</dbReference>
<keyword evidence="3 6" id="KW-0812">Transmembrane</keyword>
<protein>
    <recommendedName>
        <fullName evidence="6">WAT1-related protein</fullName>
    </recommendedName>
</protein>
<dbReference type="Proteomes" id="UP000823388">
    <property type="component" value="Chromosome 3N"/>
</dbReference>
<comment type="subcellular location">
    <subcellularLocation>
        <location evidence="1 6">Membrane</location>
        <topology evidence="1 6">Multi-pass membrane protein</topology>
    </subcellularLocation>
</comment>
<feature type="region of interest" description="Disordered" evidence="7">
    <location>
        <begin position="344"/>
        <end position="395"/>
    </location>
</feature>
<dbReference type="GO" id="GO:0016020">
    <property type="term" value="C:membrane"/>
    <property type="evidence" value="ECO:0007669"/>
    <property type="project" value="UniProtKB-SubCell"/>
</dbReference>
<evidence type="ECO:0000256" key="6">
    <source>
        <dbReference type="RuleBase" id="RU363077"/>
    </source>
</evidence>
<evidence type="ECO:0000256" key="5">
    <source>
        <dbReference type="ARBA" id="ARBA00023136"/>
    </source>
</evidence>
<evidence type="ECO:0000256" key="4">
    <source>
        <dbReference type="ARBA" id="ARBA00022989"/>
    </source>
</evidence>
<dbReference type="SUPFAM" id="SSF103481">
    <property type="entry name" value="Multidrug resistance efflux transporter EmrE"/>
    <property type="match status" value="2"/>
</dbReference>
<sequence length="395" mass="41923">MAGRGAFVEKAKPYIAMISLQFGYAGMNVLTKVSLNQGMSHYVLVVYRHAFATLSIAPFALILERKVRPKMTWSIFWQIFVLAMLGPVIDQNFYYAGLKFTGPTFACAMSNILPAMTFVMAVIFRMEKLDMKKVRCQAKVAGTLVTVAGAMLMTLYKGPLMELAWTRHALPAHAGGAEAPAAAAAAIGGREWFLGSLFVIIATLAWAALFILQTHTIKQYPAHLSLTTLVCFIGTLQAAVVTFVMERRTSVWTIGFDMNLLAAAYAGIVTSSIAYYVQGLVIQKTGPVFASAFSPLMMIIVAVMGSFILSEKIYLGGVLGAVLIVAGLYSVLWGKHKETQEKEAGAKMALPTASSKQDGASGGIAAGAGDDAECDTGNGVRSSSGGRGAAAGSAV</sequence>
<feature type="transmembrane region" description="Helical" evidence="6">
    <location>
        <begin position="75"/>
        <end position="94"/>
    </location>
</feature>
<evidence type="ECO:0000313" key="9">
    <source>
        <dbReference type="EMBL" id="KAG2618431.1"/>
    </source>
</evidence>
<keyword evidence="4 6" id="KW-1133">Transmembrane helix</keyword>